<dbReference type="EMBL" id="FO203512">
    <property type="protein sequence ID" value="CCK77570.1"/>
    <property type="molecule type" value="Genomic_DNA"/>
</dbReference>
<proteinExistence type="predicted"/>
<reference evidence="1 2" key="1">
    <citation type="journal article" date="2013" name="Nat. Commun.">
        <title>Genome sequence and functional genomic analysis of the oil-degrading bacterium Oleispira antarctica.</title>
        <authorList>
            <person name="Kube M."/>
            <person name="Chernikova T.N."/>
            <person name="Al-Ramahi Y."/>
            <person name="Beloqui A."/>
            <person name="Lopez-Cortez N."/>
            <person name="Guazzaroni M.E."/>
            <person name="Heipieper H.J."/>
            <person name="Klages S."/>
            <person name="Kotsyurbenko O.R."/>
            <person name="Langer I."/>
            <person name="Nechitaylo T.Y."/>
            <person name="Lunsdorf H."/>
            <person name="Fernandez M."/>
            <person name="Juarez S."/>
            <person name="Ciordia S."/>
            <person name="Singer A."/>
            <person name="Kagan O."/>
            <person name="Egorova O."/>
            <person name="Petit P.A."/>
            <person name="Stogios P."/>
            <person name="Kim Y."/>
            <person name="Tchigvintsev A."/>
            <person name="Flick R."/>
            <person name="Denaro R."/>
            <person name="Genovese M."/>
            <person name="Albar J.P."/>
            <person name="Reva O.N."/>
            <person name="Martinez-Gomariz M."/>
            <person name="Tran H."/>
            <person name="Ferrer M."/>
            <person name="Savchenko A."/>
            <person name="Yakunin A.F."/>
            <person name="Yakimov M.M."/>
            <person name="Golyshina O.V."/>
            <person name="Reinhardt R."/>
            <person name="Golyshin P.N."/>
        </authorList>
    </citation>
    <scope>NUCLEOTIDE SEQUENCE [LARGE SCALE GENOMIC DNA]</scope>
</reference>
<dbReference type="STRING" id="698738.OLEAN_C33940"/>
<evidence type="ECO:0000313" key="2">
    <source>
        <dbReference type="Proteomes" id="UP000032749"/>
    </source>
</evidence>
<sequence>MISKKNSLRSPFPFIRGYAASVRMACCYFPRKVMGKLFSIIFLAALSVSALGKEYKCGDATFYIETVGEYESSRLHIKAKSNERETSLWKHSIDYTNFLCVKNKRNQFKALINARCGGTGCSESSYTIIDPRTLMVELVPFLRRDNLKLTEEILGVEVPKIK</sequence>
<keyword evidence="2" id="KW-1185">Reference proteome</keyword>
<dbReference type="KEGG" id="oai:OLEAN_C33940"/>
<dbReference type="HOGENOM" id="CLU_1633702_0_0_6"/>
<organism evidence="1 2">
    <name type="scientific">Oleispira antarctica RB-8</name>
    <dbReference type="NCBI Taxonomy" id="698738"/>
    <lineage>
        <taxon>Bacteria</taxon>
        <taxon>Pseudomonadati</taxon>
        <taxon>Pseudomonadota</taxon>
        <taxon>Gammaproteobacteria</taxon>
        <taxon>Oceanospirillales</taxon>
        <taxon>Oceanospirillaceae</taxon>
        <taxon>Oleispira</taxon>
    </lineage>
</organism>
<dbReference type="AlphaFoldDB" id="R4YRM7"/>
<name>R4YRM7_OLEAN</name>
<accession>R4YRM7</accession>
<dbReference type="Proteomes" id="UP000032749">
    <property type="component" value="Chromosome"/>
</dbReference>
<evidence type="ECO:0000313" key="1">
    <source>
        <dbReference type="EMBL" id="CCK77570.1"/>
    </source>
</evidence>
<protein>
    <submittedName>
        <fullName evidence="1">Uncharacterized protein</fullName>
    </submittedName>
</protein>
<gene>
    <name evidence="1" type="ORF">OLEAN_C33940</name>
</gene>